<dbReference type="Proteomes" id="UP001163846">
    <property type="component" value="Unassembled WGS sequence"/>
</dbReference>
<feature type="region of interest" description="Disordered" evidence="1">
    <location>
        <begin position="477"/>
        <end position="513"/>
    </location>
</feature>
<protein>
    <recommendedName>
        <fullName evidence="4">WD40 repeat-like protein</fullName>
    </recommendedName>
</protein>
<proteinExistence type="predicted"/>
<dbReference type="Gene3D" id="2.130.10.10">
    <property type="entry name" value="YVTN repeat-like/Quinoprotein amine dehydrogenase"/>
    <property type="match status" value="1"/>
</dbReference>
<name>A0AA38P8X9_9AGAR</name>
<evidence type="ECO:0000313" key="2">
    <source>
        <dbReference type="EMBL" id="KAJ3838504.1"/>
    </source>
</evidence>
<dbReference type="InterPro" id="IPR036322">
    <property type="entry name" value="WD40_repeat_dom_sf"/>
</dbReference>
<comment type="caution">
    <text evidence="2">The sequence shown here is derived from an EMBL/GenBank/DDBJ whole genome shotgun (WGS) entry which is preliminary data.</text>
</comment>
<dbReference type="AlphaFoldDB" id="A0AA38P8X9"/>
<evidence type="ECO:0000256" key="1">
    <source>
        <dbReference type="SAM" id="MobiDB-lite"/>
    </source>
</evidence>
<dbReference type="SUPFAM" id="SSF50978">
    <property type="entry name" value="WD40 repeat-like"/>
    <property type="match status" value="1"/>
</dbReference>
<organism evidence="2 3">
    <name type="scientific">Lentinula raphanica</name>
    <dbReference type="NCBI Taxonomy" id="153919"/>
    <lineage>
        <taxon>Eukaryota</taxon>
        <taxon>Fungi</taxon>
        <taxon>Dikarya</taxon>
        <taxon>Basidiomycota</taxon>
        <taxon>Agaricomycotina</taxon>
        <taxon>Agaricomycetes</taxon>
        <taxon>Agaricomycetidae</taxon>
        <taxon>Agaricales</taxon>
        <taxon>Marasmiineae</taxon>
        <taxon>Omphalotaceae</taxon>
        <taxon>Lentinula</taxon>
    </lineage>
</organism>
<dbReference type="InterPro" id="IPR015943">
    <property type="entry name" value="WD40/YVTN_repeat-like_dom_sf"/>
</dbReference>
<accession>A0AA38P8X9</accession>
<evidence type="ECO:0008006" key="4">
    <source>
        <dbReference type="Google" id="ProtNLM"/>
    </source>
</evidence>
<evidence type="ECO:0000313" key="3">
    <source>
        <dbReference type="Proteomes" id="UP001163846"/>
    </source>
</evidence>
<reference evidence="2" key="1">
    <citation type="submission" date="2022-08" db="EMBL/GenBank/DDBJ databases">
        <authorList>
            <consortium name="DOE Joint Genome Institute"/>
            <person name="Min B."/>
            <person name="Riley R."/>
            <person name="Sierra-Patev S."/>
            <person name="Naranjo-Ortiz M."/>
            <person name="Looney B."/>
            <person name="Konkel Z."/>
            <person name="Slot J.C."/>
            <person name="Sakamoto Y."/>
            <person name="Steenwyk J.L."/>
            <person name="Rokas A."/>
            <person name="Carro J."/>
            <person name="Camarero S."/>
            <person name="Ferreira P."/>
            <person name="Molpeceres G."/>
            <person name="Ruiz-Duenas F.J."/>
            <person name="Serrano A."/>
            <person name="Henrissat B."/>
            <person name="Drula E."/>
            <person name="Hughes K.W."/>
            <person name="Mata J.L."/>
            <person name="Ishikawa N.K."/>
            <person name="Vargas-Isla R."/>
            <person name="Ushijima S."/>
            <person name="Smith C.A."/>
            <person name="Ahrendt S."/>
            <person name="Andreopoulos W."/>
            <person name="He G."/>
            <person name="Labutti K."/>
            <person name="Lipzen A."/>
            <person name="Ng V."/>
            <person name="Sandor L."/>
            <person name="Barry K."/>
            <person name="Martinez A.T."/>
            <person name="Xiao Y."/>
            <person name="Gibbons J.G."/>
            <person name="Terashima K."/>
            <person name="Hibbett D.S."/>
            <person name="Grigoriev I.V."/>
        </authorList>
    </citation>
    <scope>NUCLEOTIDE SEQUENCE</scope>
    <source>
        <strain evidence="2">TFB9207</strain>
    </source>
</reference>
<sequence length="588" mass="64071">MAVRVYDVHRNLSTIWTYRGKSPFTTALWHKDRLFAGNADGEVLMFQPTAYWFRKRREQLIAELYNPIYFLELDRTATQLLVCSGSRTTLLVERKAGQWKLRSHFDSPSSFAEMAELGEPDGFEEPQVLATSAHFLDEKGLIVVGYLHHGLWKYQTESGTSTLVWGPDEKIGSTALSPDGTALVATNIRSGLDWFRVTTNAKWKKISSSPEIQDSNSNIPLPVCFIDKGKHVIMGTSKGYAAIFHTKHGKKIVSLDHGHDKTWVTALAFCHPPNKLQLIATGDGNCGVDTRIKVWITDADSTNTTSFFKDWSLLLVGVVRWFHPLTVLLRFLMRVSYHVLAIGGLTFIVFRLTPANHVENFQQSFATFLVKSVASQGMPAKHVDDIRQSFSTLLAKSPIPQPSPTPERISSSLAQSLSPLLEQSLPHTPRTWRPRTRTLESFAQRLSSANKKMPLSSITVLSKVWIASATDLSEISTTDVSHSTSTADSSSGTSAADSSSTASAADSSSTASVTGSSSAASATDFDSAAFATDFGSASSATDFVSASSATDFGIAVSATDFSSAASATDSDTTHRSSESGIWNQIFDL</sequence>
<keyword evidence="3" id="KW-1185">Reference proteome</keyword>
<dbReference type="EMBL" id="MU806179">
    <property type="protein sequence ID" value="KAJ3838504.1"/>
    <property type="molecule type" value="Genomic_DNA"/>
</dbReference>
<gene>
    <name evidence="2" type="ORF">F5878DRAFT_661139</name>
</gene>